<sequence length="633" mass="75407">MIFNFGINVFTFIIQRKWINLNLQIIISFLMYPLKKIEHQSFHNFSYTNLIWIITKLLLCQIPSLISKSDNITIWGYNYFSTASSMFDEERSTKMNLLRMSKWKLYLRRRIKKFIDLKYSIQSSIRKQEYNLKYDSIQNLCLEKWVQLQLQIKDRIMLVNLMGQEWIKSGKRFRQGQIGHISIEYQQMIIIFNYLISIVLCEFQNGYYIDKNETIKIFHGLNLNDYPLTKISDDDLIALSKSGFNLLRISVFLDQLIPQKPTSQNNVTYNQTYLTDLEHIVQQAKKNNFSVILVADHVLLSKQFCGYGFPDWAIQRTNFPVPYDNYGKIKFDLYPNKDQCSTNFDSFLKTDDVGNNFESLYKNANNLTEYFGLFWQKIAEKMKNEENVIGYDLLNNPQCGNYHRTYYQCIWPGWNNRQLIMPFYQKVNSYIREVEKSKIVFYQTQDTDFIGSGFDDNINGNEYRKKEAYSYRINYKSDYFKELATNLNYYSMWLEIHVGKHAQVSTFLSEFSGTDEYLLNRLLNYADYFQSSWTYKGSIQQALKLDALKRPYAQSICAEQVFHHQYDSINQVFKLQFKFKSACSTLLFLPYDYGYSCSNCILRQYDKRIFEIKLTISNQQQQQVNIIIWRKKV</sequence>
<gene>
    <name evidence="3" type="ORF">POCTA_138.1.T1100156</name>
</gene>
<proteinExistence type="predicted"/>
<comment type="caution">
    <text evidence="3">The sequence shown here is derived from an EMBL/GenBank/DDBJ whole genome shotgun (WGS) entry which is preliminary data.</text>
</comment>
<dbReference type="AlphaFoldDB" id="A0A8S1X5S3"/>
<organism evidence="3 4">
    <name type="scientific">Paramecium octaurelia</name>
    <dbReference type="NCBI Taxonomy" id="43137"/>
    <lineage>
        <taxon>Eukaryota</taxon>
        <taxon>Sar</taxon>
        <taxon>Alveolata</taxon>
        <taxon>Ciliophora</taxon>
        <taxon>Intramacronucleata</taxon>
        <taxon>Oligohymenophorea</taxon>
        <taxon>Peniculida</taxon>
        <taxon>Parameciidae</taxon>
        <taxon>Paramecium</taxon>
    </lineage>
</organism>
<evidence type="ECO:0000313" key="3">
    <source>
        <dbReference type="EMBL" id="CAD8195999.1"/>
    </source>
</evidence>
<name>A0A8S1X5S3_PAROT</name>
<accession>A0A8S1X5S3</accession>
<feature type="domain" description="Glycoside hydrolase family 5" evidence="2">
    <location>
        <begin position="229"/>
        <end position="446"/>
    </location>
</feature>
<keyword evidence="4" id="KW-1185">Reference proteome</keyword>
<evidence type="ECO:0000256" key="1">
    <source>
        <dbReference type="ARBA" id="ARBA00022801"/>
    </source>
</evidence>
<dbReference type="GO" id="GO:0004553">
    <property type="term" value="F:hydrolase activity, hydrolyzing O-glycosyl compounds"/>
    <property type="evidence" value="ECO:0007669"/>
    <property type="project" value="InterPro"/>
</dbReference>
<protein>
    <recommendedName>
        <fullName evidence="2">Glycoside hydrolase family 5 domain-containing protein</fullName>
    </recommendedName>
</protein>
<dbReference type="PANTHER" id="PTHR31308">
    <property type="match status" value="1"/>
</dbReference>
<dbReference type="Pfam" id="PF00150">
    <property type="entry name" value="Cellulase"/>
    <property type="match status" value="1"/>
</dbReference>
<reference evidence="3" key="1">
    <citation type="submission" date="2021-01" db="EMBL/GenBank/DDBJ databases">
        <authorList>
            <consortium name="Genoscope - CEA"/>
            <person name="William W."/>
        </authorList>
    </citation>
    <scope>NUCLEOTIDE SEQUENCE</scope>
</reference>
<dbReference type="EMBL" id="CAJJDP010000110">
    <property type="protein sequence ID" value="CAD8195999.1"/>
    <property type="molecule type" value="Genomic_DNA"/>
</dbReference>
<evidence type="ECO:0000259" key="2">
    <source>
        <dbReference type="Pfam" id="PF00150"/>
    </source>
</evidence>
<keyword evidence="1" id="KW-0378">Hydrolase</keyword>
<dbReference type="OrthoDB" id="1887033at2759"/>
<dbReference type="OMA" id="SIVLCEF"/>
<dbReference type="GO" id="GO:0000272">
    <property type="term" value="P:polysaccharide catabolic process"/>
    <property type="evidence" value="ECO:0007669"/>
    <property type="project" value="InterPro"/>
</dbReference>
<dbReference type="Proteomes" id="UP000683925">
    <property type="component" value="Unassembled WGS sequence"/>
</dbReference>
<dbReference type="InterPro" id="IPR001547">
    <property type="entry name" value="Glyco_hydro_5"/>
</dbReference>
<dbReference type="InterPro" id="IPR052066">
    <property type="entry name" value="Glycosphingolipid_Hydrolases"/>
</dbReference>
<evidence type="ECO:0000313" key="4">
    <source>
        <dbReference type="Proteomes" id="UP000683925"/>
    </source>
</evidence>
<dbReference type="PANTHER" id="PTHR31308:SF3">
    <property type="entry name" value="ENDOGLYCOCERAMIDASE"/>
    <property type="match status" value="1"/>
</dbReference>